<proteinExistence type="predicted"/>
<organism evidence="1 2">
    <name type="scientific">Parasponia andersonii</name>
    <name type="common">Sponia andersonii</name>
    <dbReference type="NCBI Taxonomy" id="3476"/>
    <lineage>
        <taxon>Eukaryota</taxon>
        <taxon>Viridiplantae</taxon>
        <taxon>Streptophyta</taxon>
        <taxon>Embryophyta</taxon>
        <taxon>Tracheophyta</taxon>
        <taxon>Spermatophyta</taxon>
        <taxon>Magnoliopsida</taxon>
        <taxon>eudicotyledons</taxon>
        <taxon>Gunneridae</taxon>
        <taxon>Pentapetalae</taxon>
        <taxon>rosids</taxon>
        <taxon>fabids</taxon>
        <taxon>Rosales</taxon>
        <taxon>Cannabaceae</taxon>
        <taxon>Parasponia</taxon>
    </lineage>
</organism>
<evidence type="ECO:0000313" key="2">
    <source>
        <dbReference type="Proteomes" id="UP000237105"/>
    </source>
</evidence>
<comment type="caution">
    <text evidence="1">The sequence shown here is derived from an EMBL/GenBank/DDBJ whole genome shotgun (WGS) entry which is preliminary data.</text>
</comment>
<dbReference type="AlphaFoldDB" id="A0A2P5DWP0"/>
<reference evidence="2" key="1">
    <citation type="submission" date="2016-06" db="EMBL/GenBank/DDBJ databases">
        <title>Parallel loss of symbiosis genes in relatives of nitrogen-fixing non-legume Parasponia.</title>
        <authorList>
            <person name="Van Velzen R."/>
            <person name="Holmer R."/>
            <person name="Bu F."/>
            <person name="Rutten L."/>
            <person name="Van Zeijl A."/>
            <person name="Liu W."/>
            <person name="Santuari L."/>
            <person name="Cao Q."/>
            <person name="Sharma T."/>
            <person name="Shen D."/>
            <person name="Roswanjaya Y."/>
            <person name="Wardhani T."/>
            <person name="Kalhor M.S."/>
            <person name="Jansen J."/>
            <person name="Van den Hoogen J."/>
            <person name="Gungor B."/>
            <person name="Hartog M."/>
            <person name="Hontelez J."/>
            <person name="Verver J."/>
            <person name="Yang W.-C."/>
            <person name="Schijlen E."/>
            <person name="Repin R."/>
            <person name="Schilthuizen M."/>
            <person name="Schranz E."/>
            <person name="Heidstra R."/>
            <person name="Miyata K."/>
            <person name="Fedorova E."/>
            <person name="Kohlen W."/>
            <person name="Bisseling T."/>
            <person name="Smit S."/>
            <person name="Geurts R."/>
        </authorList>
    </citation>
    <scope>NUCLEOTIDE SEQUENCE [LARGE SCALE GENOMIC DNA]</scope>
    <source>
        <strain evidence="2">cv. WU1-14</strain>
    </source>
</reference>
<accession>A0A2P5DWP0</accession>
<name>A0A2P5DWP0_PARAD</name>
<protein>
    <submittedName>
        <fullName evidence="1">Uncharacterized protein</fullName>
    </submittedName>
</protein>
<keyword evidence="2" id="KW-1185">Reference proteome</keyword>
<dbReference type="EMBL" id="JXTB01000012">
    <property type="protein sequence ID" value="PON77717.1"/>
    <property type="molecule type" value="Genomic_DNA"/>
</dbReference>
<dbReference type="Proteomes" id="UP000237105">
    <property type="component" value="Unassembled WGS sequence"/>
</dbReference>
<evidence type="ECO:0000313" key="1">
    <source>
        <dbReference type="EMBL" id="PON77717.1"/>
    </source>
</evidence>
<gene>
    <name evidence="1" type="ORF">PanWU01x14_024730</name>
</gene>
<sequence>MDMILYIYSGVPNINQPFYTYIENYPNFEKSLTGLFFARWLGRVAGVLHEGHPPWVEVDCGRRRRMKPQKSSEGVLSTRELAVWSFLATRRWPDWCV</sequence>